<gene>
    <name evidence="7" type="primary">rsmA</name>
    <name evidence="7" type="synonym">ksgA</name>
    <name evidence="10" type="ORF">CKF54_02930</name>
</gene>
<comment type="caution">
    <text evidence="10">The sequence shown here is derived from an EMBL/GenBank/DDBJ whole genome shotgun (WGS) entry which is preliminary data.</text>
</comment>
<dbReference type="SUPFAM" id="SSF53335">
    <property type="entry name" value="S-adenosyl-L-methionine-dependent methyltransferases"/>
    <property type="match status" value="1"/>
</dbReference>
<comment type="subcellular location">
    <subcellularLocation>
        <location evidence="7">Cytoplasm</location>
    </subcellularLocation>
</comment>
<keyword evidence="1 7" id="KW-0963">Cytoplasm</keyword>
<evidence type="ECO:0000313" key="10">
    <source>
        <dbReference type="EMBL" id="RIY33416.1"/>
    </source>
</evidence>
<sequence>MHNKSHLGHVAKKRFGQNFLIDQDIIQAIVLAINPINNDNLIEIGPGLGALTDPVCNLVDKLTVIEVDKDLIKRLREHPFLSSKLTIIDSDVLSINFADLVVKEQKMKVFGNLPYNISTPLILHLLHHCDIVSEMTFMLQKEVVDRLAADKGNKHYGRLSLITQYFCKVLPVIDVPPESFKPAPKVDSAVVKLIPHSQIAKPVKEVRRFETITNLAFSQRRKTIRNSLGKLIEDAEWKDLEQFQIDPKMRAEELSLDQYIDLTNYAIDNNLFARLND</sequence>
<evidence type="ECO:0000256" key="8">
    <source>
        <dbReference type="PROSITE-ProRule" id="PRU01026"/>
    </source>
</evidence>
<evidence type="ECO:0000259" key="9">
    <source>
        <dbReference type="SMART" id="SM00650"/>
    </source>
</evidence>
<dbReference type="SMART" id="SM00650">
    <property type="entry name" value="rADc"/>
    <property type="match status" value="1"/>
</dbReference>
<feature type="binding site" evidence="7 8">
    <location>
        <position position="112"/>
    </location>
    <ligand>
        <name>S-adenosyl-L-methionine</name>
        <dbReference type="ChEBI" id="CHEBI:59789"/>
    </ligand>
</feature>
<evidence type="ECO:0000313" key="11">
    <source>
        <dbReference type="Proteomes" id="UP000265691"/>
    </source>
</evidence>
<keyword evidence="2 7" id="KW-0698">rRNA processing</keyword>
<dbReference type="EMBL" id="NRHC01000033">
    <property type="protein sequence ID" value="RIY33416.1"/>
    <property type="molecule type" value="Genomic_DNA"/>
</dbReference>
<dbReference type="EC" id="2.1.1.182" evidence="7"/>
<dbReference type="InterPro" id="IPR020596">
    <property type="entry name" value="rRNA_Ade_Mease_Trfase_CS"/>
</dbReference>
<evidence type="ECO:0000256" key="2">
    <source>
        <dbReference type="ARBA" id="ARBA00022552"/>
    </source>
</evidence>
<dbReference type="GO" id="GO:0005829">
    <property type="term" value="C:cytosol"/>
    <property type="evidence" value="ECO:0007669"/>
    <property type="project" value="TreeGrafter"/>
</dbReference>
<keyword evidence="4 7" id="KW-0808">Transferase</keyword>
<protein>
    <recommendedName>
        <fullName evidence="7">Ribosomal RNA small subunit methyltransferase A</fullName>
        <ecNumber evidence="7">2.1.1.182</ecNumber>
    </recommendedName>
    <alternativeName>
        <fullName evidence="7">16S rRNA (adenine(1518)-N(6)/adenine(1519)-N(6))-dimethyltransferase</fullName>
    </alternativeName>
    <alternativeName>
        <fullName evidence="7">16S rRNA dimethyladenosine transferase</fullName>
    </alternativeName>
    <alternativeName>
        <fullName evidence="7">16S rRNA dimethylase</fullName>
    </alternativeName>
    <alternativeName>
        <fullName evidence="7">S-adenosylmethionine-6-N', N'-adenosyl(rRNA) dimethyltransferase</fullName>
    </alternativeName>
</protein>
<evidence type="ECO:0000256" key="5">
    <source>
        <dbReference type="ARBA" id="ARBA00022691"/>
    </source>
</evidence>
<evidence type="ECO:0000256" key="4">
    <source>
        <dbReference type="ARBA" id="ARBA00022679"/>
    </source>
</evidence>
<keyword evidence="5 7" id="KW-0949">S-adenosyl-L-methionine</keyword>
<dbReference type="InterPro" id="IPR011530">
    <property type="entry name" value="rRNA_adenine_dimethylase"/>
</dbReference>
<comment type="function">
    <text evidence="7">Specifically dimethylates two adjacent adenosines (A1518 and A1519) in the loop of a conserved hairpin near the 3'-end of 16S rRNA in the 30S particle. May play a critical role in biogenesis of 30S subunits.</text>
</comment>
<organism evidence="10 11">
    <name type="scientific">Psittacicella hinzii</name>
    <dbReference type="NCBI Taxonomy" id="2028575"/>
    <lineage>
        <taxon>Bacteria</taxon>
        <taxon>Pseudomonadati</taxon>
        <taxon>Pseudomonadota</taxon>
        <taxon>Gammaproteobacteria</taxon>
        <taxon>Pasteurellales</taxon>
        <taxon>Psittacicellaceae</taxon>
        <taxon>Psittacicella</taxon>
    </lineage>
</organism>
<evidence type="ECO:0000256" key="1">
    <source>
        <dbReference type="ARBA" id="ARBA00022490"/>
    </source>
</evidence>
<dbReference type="GO" id="GO:0003723">
    <property type="term" value="F:RNA binding"/>
    <property type="evidence" value="ECO:0007669"/>
    <property type="project" value="UniProtKB-UniRule"/>
</dbReference>
<feature type="domain" description="Ribosomal RNA adenine methylase transferase N-terminal" evidence="9">
    <location>
        <begin position="25"/>
        <end position="197"/>
    </location>
</feature>
<accession>A0A3A1Y7X1</accession>
<keyword evidence="3 7" id="KW-0489">Methyltransferase</keyword>
<dbReference type="Gene3D" id="1.10.8.100">
    <property type="entry name" value="Ribosomal RNA adenine dimethylase-like, domain 2"/>
    <property type="match status" value="1"/>
</dbReference>
<dbReference type="Pfam" id="PF00398">
    <property type="entry name" value="RrnaAD"/>
    <property type="match status" value="1"/>
</dbReference>
<dbReference type="OrthoDB" id="9814755at2"/>
<keyword evidence="6 7" id="KW-0694">RNA-binding</keyword>
<dbReference type="Gene3D" id="3.40.50.150">
    <property type="entry name" value="Vaccinia Virus protein VP39"/>
    <property type="match status" value="1"/>
</dbReference>
<dbReference type="GO" id="GO:0052908">
    <property type="term" value="F:16S rRNA (adenine(1518)-N(6)/adenine(1519)-N(6))-dimethyltransferase activity"/>
    <property type="evidence" value="ECO:0007669"/>
    <property type="project" value="UniProtKB-EC"/>
</dbReference>
<proteinExistence type="inferred from homology"/>
<dbReference type="PROSITE" id="PS51689">
    <property type="entry name" value="SAM_RNA_A_N6_MT"/>
    <property type="match status" value="1"/>
</dbReference>
<comment type="catalytic activity">
    <reaction evidence="7">
        <text>adenosine(1518)/adenosine(1519) in 16S rRNA + 4 S-adenosyl-L-methionine = N(6)-dimethyladenosine(1518)/N(6)-dimethyladenosine(1519) in 16S rRNA + 4 S-adenosyl-L-homocysteine + 4 H(+)</text>
        <dbReference type="Rhea" id="RHEA:19609"/>
        <dbReference type="Rhea" id="RHEA-COMP:10232"/>
        <dbReference type="Rhea" id="RHEA-COMP:10233"/>
        <dbReference type="ChEBI" id="CHEBI:15378"/>
        <dbReference type="ChEBI" id="CHEBI:57856"/>
        <dbReference type="ChEBI" id="CHEBI:59789"/>
        <dbReference type="ChEBI" id="CHEBI:74411"/>
        <dbReference type="ChEBI" id="CHEBI:74493"/>
        <dbReference type="EC" id="2.1.1.182"/>
    </reaction>
</comment>
<dbReference type="HAMAP" id="MF_00607">
    <property type="entry name" value="16SrRNA_methyltr_A"/>
    <property type="match status" value="1"/>
</dbReference>
<dbReference type="InterPro" id="IPR020598">
    <property type="entry name" value="rRNA_Ade_methylase_Trfase_N"/>
</dbReference>
<feature type="binding site" evidence="7 8">
    <location>
        <position position="45"/>
    </location>
    <ligand>
        <name>S-adenosyl-L-methionine</name>
        <dbReference type="ChEBI" id="CHEBI:59789"/>
    </ligand>
</feature>
<name>A0A3A1Y7X1_9GAMM</name>
<dbReference type="Proteomes" id="UP000265691">
    <property type="component" value="Unassembled WGS sequence"/>
</dbReference>
<dbReference type="InterPro" id="IPR023165">
    <property type="entry name" value="rRNA_Ade_diMease-like_C"/>
</dbReference>
<evidence type="ECO:0000256" key="3">
    <source>
        <dbReference type="ARBA" id="ARBA00022603"/>
    </source>
</evidence>
<dbReference type="InterPro" id="IPR001737">
    <property type="entry name" value="KsgA/Erm"/>
</dbReference>
<reference evidence="10 11" key="1">
    <citation type="submission" date="2017-08" db="EMBL/GenBank/DDBJ databases">
        <title>Reclassification of Bisgaard taxon 37 and 44.</title>
        <authorList>
            <person name="Christensen H."/>
        </authorList>
    </citation>
    <scope>NUCLEOTIDE SEQUENCE [LARGE SCALE GENOMIC DNA]</scope>
    <source>
        <strain evidence="10 11">B96_3</strain>
    </source>
</reference>
<dbReference type="AlphaFoldDB" id="A0A3A1Y7X1"/>
<feature type="binding site" evidence="7 8">
    <location>
        <position position="20"/>
    </location>
    <ligand>
        <name>S-adenosyl-L-methionine</name>
        <dbReference type="ChEBI" id="CHEBI:59789"/>
    </ligand>
</feature>
<evidence type="ECO:0000256" key="7">
    <source>
        <dbReference type="HAMAP-Rule" id="MF_00607"/>
    </source>
</evidence>
<dbReference type="FunFam" id="1.10.8.100:FF:000001">
    <property type="entry name" value="Ribosomal RNA small subunit methyltransferase A"/>
    <property type="match status" value="1"/>
</dbReference>
<feature type="binding site" evidence="7 8">
    <location>
        <position position="91"/>
    </location>
    <ligand>
        <name>S-adenosyl-L-methionine</name>
        <dbReference type="ChEBI" id="CHEBI:59789"/>
    </ligand>
</feature>
<dbReference type="PANTHER" id="PTHR11727">
    <property type="entry name" value="DIMETHYLADENOSINE TRANSFERASE"/>
    <property type="match status" value="1"/>
</dbReference>
<comment type="similarity">
    <text evidence="7">Belongs to the class I-like SAM-binding methyltransferase superfamily. rRNA adenine N(6)-methyltransferase family. RsmA subfamily.</text>
</comment>
<keyword evidence="11" id="KW-1185">Reference proteome</keyword>
<feature type="binding site" evidence="7 8">
    <location>
        <position position="18"/>
    </location>
    <ligand>
        <name>S-adenosyl-L-methionine</name>
        <dbReference type="ChEBI" id="CHEBI:59789"/>
    </ligand>
</feature>
<dbReference type="PANTHER" id="PTHR11727:SF7">
    <property type="entry name" value="DIMETHYLADENOSINE TRANSFERASE-RELATED"/>
    <property type="match status" value="1"/>
</dbReference>
<evidence type="ECO:0000256" key="6">
    <source>
        <dbReference type="ARBA" id="ARBA00022884"/>
    </source>
</evidence>
<dbReference type="NCBIfam" id="TIGR00755">
    <property type="entry name" value="ksgA"/>
    <property type="match status" value="1"/>
</dbReference>
<feature type="binding site" evidence="7 8">
    <location>
        <position position="66"/>
    </location>
    <ligand>
        <name>S-adenosyl-L-methionine</name>
        <dbReference type="ChEBI" id="CHEBI:59789"/>
    </ligand>
</feature>
<dbReference type="RefSeq" id="WP_119524792.1">
    <property type="nucleotide sequence ID" value="NZ_NRHC01000033.1"/>
</dbReference>
<dbReference type="PROSITE" id="PS01131">
    <property type="entry name" value="RRNA_A_DIMETH"/>
    <property type="match status" value="1"/>
</dbReference>
<dbReference type="InterPro" id="IPR029063">
    <property type="entry name" value="SAM-dependent_MTases_sf"/>
</dbReference>